<dbReference type="InterPro" id="IPR037185">
    <property type="entry name" value="EmrE-like"/>
</dbReference>
<evidence type="ECO:0000313" key="7">
    <source>
        <dbReference type="EMBL" id="MPL65913.1"/>
    </source>
</evidence>
<dbReference type="Pfam" id="PF00892">
    <property type="entry name" value="EamA"/>
    <property type="match status" value="2"/>
</dbReference>
<dbReference type="GO" id="GO:0016020">
    <property type="term" value="C:membrane"/>
    <property type="evidence" value="ECO:0007669"/>
    <property type="project" value="UniProtKB-SubCell"/>
</dbReference>
<protein>
    <submittedName>
        <fullName evidence="7">Putative inner membrane transporter YedA</fullName>
    </submittedName>
</protein>
<evidence type="ECO:0000256" key="4">
    <source>
        <dbReference type="ARBA" id="ARBA00023136"/>
    </source>
</evidence>
<feature type="transmembrane region" description="Helical" evidence="5">
    <location>
        <begin position="274"/>
        <end position="292"/>
    </location>
</feature>
<feature type="transmembrane region" description="Helical" evidence="5">
    <location>
        <begin position="36"/>
        <end position="57"/>
    </location>
</feature>
<dbReference type="InterPro" id="IPR000620">
    <property type="entry name" value="EamA_dom"/>
</dbReference>
<feature type="transmembrane region" description="Helical" evidence="5">
    <location>
        <begin position="248"/>
        <end position="268"/>
    </location>
</feature>
<comment type="subcellular location">
    <subcellularLocation>
        <location evidence="1">Membrane</location>
        <topology evidence="1">Multi-pass membrane protein</topology>
    </subcellularLocation>
</comment>
<evidence type="ECO:0000256" key="1">
    <source>
        <dbReference type="ARBA" id="ARBA00004141"/>
    </source>
</evidence>
<keyword evidence="4 5" id="KW-0472">Membrane</keyword>
<feature type="transmembrane region" description="Helical" evidence="5">
    <location>
        <begin position="189"/>
        <end position="207"/>
    </location>
</feature>
<dbReference type="PANTHER" id="PTHR32322:SF2">
    <property type="entry name" value="EAMA DOMAIN-CONTAINING PROTEIN"/>
    <property type="match status" value="1"/>
</dbReference>
<proteinExistence type="predicted"/>
<name>A0A644TGA0_9ZZZZ</name>
<dbReference type="InterPro" id="IPR050638">
    <property type="entry name" value="AA-Vitamin_Transporters"/>
</dbReference>
<feature type="transmembrane region" description="Helical" evidence="5">
    <location>
        <begin position="124"/>
        <end position="142"/>
    </location>
</feature>
<feature type="transmembrane region" description="Helical" evidence="5">
    <location>
        <begin position="69"/>
        <end position="90"/>
    </location>
</feature>
<feature type="transmembrane region" description="Helical" evidence="5">
    <location>
        <begin position="148"/>
        <end position="168"/>
    </location>
</feature>
<keyword evidence="3 5" id="KW-1133">Transmembrane helix</keyword>
<feature type="domain" description="EamA" evidence="6">
    <location>
        <begin position="154"/>
        <end position="290"/>
    </location>
</feature>
<feature type="domain" description="EamA" evidence="6">
    <location>
        <begin position="13"/>
        <end position="141"/>
    </location>
</feature>
<keyword evidence="2 5" id="KW-0812">Transmembrane</keyword>
<sequence>MKKNTALVLASYLTLYIVWGSTYLAIRVAVATMPAFYLVGFRYSIAGLGFLILSAVTGRLKRLPSRKEIFAASFLGFFLLILGNGLVSLGEKTVDSYIAAIIISSTPFCVAFFNRLFFGERLHVTRLAGIVVGMSGVGLVLWRGGDTGIQLSGGIALIIAGFLAWSFATSYARKMPVHPDSFVNTGIEMSLAGVFAFLGSVLLYGPPTFALSGVSVESWLAMAYLAVVGGAAFLAYNYLLANEPSIRIVSYAIVNPLIAVFLGMLILGEKPVPLLWIGVPVILFGLILMLYGDKIFTSKKPS</sequence>
<comment type="caution">
    <text evidence="7">The sequence shown here is derived from an EMBL/GenBank/DDBJ whole genome shotgun (WGS) entry which is preliminary data.</text>
</comment>
<dbReference type="AlphaFoldDB" id="A0A644TGA0"/>
<dbReference type="SUPFAM" id="SSF103481">
    <property type="entry name" value="Multidrug resistance efflux transporter EmrE"/>
    <property type="match status" value="2"/>
</dbReference>
<gene>
    <name evidence="7" type="primary">yedA_2</name>
    <name evidence="7" type="ORF">SDC9_11578</name>
</gene>
<dbReference type="EMBL" id="VSSQ01000030">
    <property type="protein sequence ID" value="MPL65913.1"/>
    <property type="molecule type" value="Genomic_DNA"/>
</dbReference>
<evidence type="ECO:0000256" key="5">
    <source>
        <dbReference type="SAM" id="Phobius"/>
    </source>
</evidence>
<evidence type="ECO:0000259" key="6">
    <source>
        <dbReference type="Pfam" id="PF00892"/>
    </source>
</evidence>
<feature type="transmembrane region" description="Helical" evidence="5">
    <location>
        <begin position="219"/>
        <end position="241"/>
    </location>
</feature>
<evidence type="ECO:0000256" key="3">
    <source>
        <dbReference type="ARBA" id="ARBA00022989"/>
    </source>
</evidence>
<organism evidence="7">
    <name type="scientific">bioreactor metagenome</name>
    <dbReference type="NCBI Taxonomy" id="1076179"/>
    <lineage>
        <taxon>unclassified sequences</taxon>
        <taxon>metagenomes</taxon>
        <taxon>ecological metagenomes</taxon>
    </lineage>
</organism>
<reference evidence="7" key="1">
    <citation type="submission" date="2019-08" db="EMBL/GenBank/DDBJ databases">
        <authorList>
            <person name="Kucharzyk K."/>
            <person name="Murdoch R.W."/>
            <person name="Higgins S."/>
            <person name="Loffler F."/>
        </authorList>
    </citation>
    <scope>NUCLEOTIDE SEQUENCE</scope>
</reference>
<evidence type="ECO:0000256" key="2">
    <source>
        <dbReference type="ARBA" id="ARBA00022692"/>
    </source>
</evidence>
<feature type="transmembrane region" description="Helical" evidence="5">
    <location>
        <begin position="96"/>
        <end position="117"/>
    </location>
</feature>
<dbReference type="PANTHER" id="PTHR32322">
    <property type="entry name" value="INNER MEMBRANE TRANSPORTER"/>
    <property type="match status" value="1"/>
</dbReference>
<accession>A0A644TGA0</accession>